<dbReference type="RefSeq" id="WP_242977457.1">
    <property type="nucleotide sequence ID" value="NZ_PVXP01000003.1"/>
</dbReference>
<dbReference type="AlphaFoldDB" id="A0A2T0BS19"/>
<dbReference type="InterPro" id="IPR041633">
    <property type="entry name" value="Polbeta"/>
</dbReference>
<comment type="caution">
    <text evidence="2">The sequence shown here is derived from an EMBL/GenBank/DDBJ whole genome shotgun (WGS) entry which is preliminary data.</text>
</comment>
<dbReference type="SUPFAM" id="SSF81593">
    <property type="entry name" value="Nucleotidyltransferase substrate binding subunit/domain"/>
    <property type="match status" value="1"/>
</dbReference>
<proteinExistence type="predicted"/>
<evidence type="ECO:0000259" key="1">
    <source>
        <dbReference type="Pfam" id="PF18765"/>
    </source>
</evidence>
<keyword evidence="3" id="KW-1185">Reference proteome</keyword>
<name>A0A2T0BS19_9CLOT</name>
<dbReference type="InterPro" id="IPR010235">
    <property type="entry name" value="HepT"/>
</dbReference>
<feature type="domain" description="Polymerase beta nucleotidyltransferase" evidence="1">
    <location>
        <begin position="16"/>
        <end position="81"/>
    </location>
</feature>
<dbReference type="Pfam" id="PF18765">
    <property type="entry name" value="Polbeta"/>
    <property type="match status" value="1"/>
</dbReference>
<evidence type="ECO:0000313" key="2">
    <source>
        <dbReference type="EMBL" id="PRR86667.1"/>
    </source>
</evidence>
<dbReference type="Gene3D" id="1.20.120.330">
    <property type="entry name" value="Nucleotidyltransferases domain 2"/>
    <property type="match status" value="1"/>
</dbReference>
<dbReference type="CDD" id="cd05403">
    <property type="entry name" value="NT_KNTase_like"/>
    <property type="match status" value="1"/>
</dbReference>
<evidence type="ECO:0000313" key="3">
    <source>
        <dbReference type="Proteomes" id="UP000237798"/>
    </source>
</evidence>
<organism evidence="2 3">
    <name type="scientific">Clostridium luticellarii</name>
    <dbReference type="NCBI Taxonomy" id="1691940"/>
    <lineage>
        <taxon>Bacteria</taxon>
        <taxon>Bacillati</taxon>
        <taxon>Bacillota</taxon>
        <taxon>Clostridia</taxon>
        <taxon>Eubacteriales</taxon>
        <taxon>Clostridiaceae</taxon>
        <taxon>Clostridium</taxon>
    </lineage>
</organism>
<dbReference type="InterPro" id="IPR043519">
    <property type="entry name" value="NT_sf"/>
</dbReference>
<accession>A0A2T0BS19</accession>
<protein>
    <submittedName>
        <fullName evidence="2">Nucleotidyltransferase substrate binding protein like protein</fullName>
    </submittedName>
</protein>
<gene>
    <name evidence="2" type="ORF">CLLU_04680</name>
</gene>
<dbReference type="SUPFAM" id="SSF81301">
    <property type="entry name" value="Nucleotidyltransferase"/>
    <property type="match status" value="1"/>
</dbReference>
<dbReference type="GO" id="GO:0016740">
    <property type="term" value="F:transferase activity"/>
    <property type="evidence" value="ECO:0007669"/>
    <property type="project" value="UniProtKB-KW"/>
</dbReference>
<dbReference type="EMBL" id="PVXP01000003">
    <property type="protein sequence ID" value="PRR86667.1"/>
    <property type="molecule type" value="Genomic_DNA"/>
</dbReference>
<dbReference type="Proteomes" id="UP000237798">
    <property type="component" value="Unassembled WGS sequence"/>
</dbReference>
<reference evidence="2 3" key="1">
    <citation type="submission" date="2018-03" db="EMBL/GenBank/DDBJ databases">
        <title>Genome sequence of Clostridium luticellarii DSM 29923.</title>
        <authorList>
            <person name="Poehlein A."/>
            <person name="Daniel R."/>
        </authorList>
    </citation>
    <scope>NUCLEOTIDE SEQUENCE [LARGE SCALE GENOMIC DNA]</scope>
    <source>
        <strain evidence="2 3">DSM 29923</strain>
    </source>
</reference>
<dbReference type="Pfam" id="PF08780">
    <property type="entry name" value="NTase_sub_bind"/>
    <property type="match status" value="1"/>
</dbReference>
<keyword evidence="2" id="KW-0808">Transferase</keyword>
<sequence length="142" mass="16548">MKLEEKLGIKKELLIQIQSIFSKFKCVETAVIFGSRARGDYKYNSDIDIAVSGSNMTFRDFNLICDELNGLNTAFTFDLLERLAFRHGFITDGDDWITMMLDRNRTSYVYDEKLALEIFNNIKTRHIKLLNMLVEKFETILS</sequence>